<dbReference type="Proteomes" id="UP000886520">
    <property type="component" value="Chromosome 9"/>
</dbReference>
<sequence>MRSFHVYAVENQNFYGYEERCFCFFLICASPNMYVSHKRRGDLRGSKVQIRCRRSGMISAVGSPCPTLSRIRDGVIEGDVRFRSSVADRW</sequence>
<evidence type="ECO:0000313" key="2">
    <source>
        <dbReference type="Proteomes" id="UP000886520"/>
    </source>
</evidence>
<organism evidence="1 2">
    <name type="scientific">Adiantum capillus-veneris</name>
    <name type="common">Maidenhair fern</name>
    <dbReference type="NCBI Taxonomy" id="13818"/>
    <lineage>
        <taxon>Eukaryota</taxon>
        <taxon>Viridiplantae</taxon>
        <taxon>Streptophyta</taxon>
        <taxon>Embryophyta</taxon>
        <taxon>Tracheophyta</taxon>
        <taxon>Polypodiopsida</taxon>
        <taxon>Polypodiidae</taxon>
        <taxon>Polypodiales</taxon>
        <taxon>Pteridineae</taxon>
        <taxon>Pteridaceae</taxon>
        <taxon>Vittarioideae</taxon>
        <taxon>Adiantum</taxon>
    </lineage>
</organism>
<reference evidence="1" key="1">
    <citation type="submission" date="2021-01" db="EMBL/GenBank/DDBJ databases">
        <title>Adiantum capillus-veneris genome.</title>
        <authorList>
            <person name="Fang Y."/>
            <person name="Liao Q."/>
        </authorList>
    </citation>
    <scope>NUCLEOTIDE SEQUENCE</scope>
    <source>
        <strain evidence="1">H3</strain>
        <tissue evidence="1">Leaf</tissue>
    </source>
</reference>
<dbReference type="AlphaFoldDB" id="A0A9D4ZIR7"/>
<name>A0A9D4ZIR7_ADICA</name>
<dbReference type="EMBL" id="JABFUD020000009">
    <property type="protein sequence ID" value="KAI5075412.1"/>
    <property type="molecule type" value="Genomic_DNA"/>
</dbReference>
<evidence type="ECO:0000313" key="1">
    <source>
        <dbReference type="EMBL" id="KAI5075412.1"/>
    </source>
</evidence>
<comment type="caution">
    <text evidence="1">The sequence shown here is derived from an EMBL/GenBank/DDBJ whole genome shotgun (WGS) entry which is preliminary data.</text>
</comment>
<accession>A0A9D4ZIR7</accession>
<gene>
    <name evidence="1" type="ORF">GOP47_0009488</name>
</gene>
<keyword evidence="2" id="KW-1185">Reference proteome</keyword>
<proteinExistence type="predicted"/>
<protein>
    <submittedName>
        <fullName evidence="1">Uncharacterized protein</fullName>
    </submittedName>
</protein>